<evidence type="ECO:0008006" key="3">
    <source>
        <dbReference type="Google" id="ProtNLM"/>
    </source>
</evidence>
<evidence type="ECO:0000313" key="1">
    <source>
        <dbReference type="EMBL" id="AMP06950.1"/>
    </source>
</evidence>
<name>A0A127QA55_9BURK</name>
<sequence>MDQIVLQAMQKWPNVPHCYGWLALDARGAWRMRDEQTQQQDLPGDKIMHTALVGFINRNYKADEQGCWYFQNGPQRVYVDLALTPYIAHTDPLQGFVLQTGEAMPTVNSVMLTEEGRLLLAIPGQVVAVDDRDLAQCLAQLRMDGRELSDEALLEWLANPTDQRILTWQQAESTIPVTRIATKDIASAFGFVPKPRPT</sequence>
<dbReference type="KEGG" id="cpra:CPter91_4651"/>
<evidence type="ECO:0000313" key="2">
    <source>
        <dbReference type="Proteomes" id="UP000074561"/>
    </source>
</evidence>
<dbReference type="STRING" id="279113.CPter91_4651"/>
<dbReference type="RefSeq" id="WP_061943902.1">
    <property type="nucleotide sequence ID" value="NZ_CP013234.1"/>
</dbReference>
<dbReference type="AlphaFoldDB" id="A0A127QA55"/>
<dbReference type="InterPro" id="IPR021332">
    <property type="entry name" value="DUF2944"/>
</dbReference>
<organism evidence="1 2">
    <name type="scientific">Collimonas pratensis</name>
    <dbReference type="NCBI Taxonomy" id="279113"/>
    <lineage>
        <taxon>Bacteria</taxon>
        <taxon>Pseudomonadati</taxon>
        <taxon>Pseudomonadota</taxon>
        <taxon>Betaproteobacteria</taxon>
        <taxon>Burkholderiales</taxon>
        <taxon>Oxalobacteraceae</taxon>
        <taxon>Collimonas</taxon>
    </lineage>
</organism>
<dbReference type="OrthoDB" id="7057642at2"/>
<dbReference type="Pfam" id="PF11161">
    <property type="entry name" value="DUF2944"/>
    <property type="match status" value="1"/>
</dbReference>
<reference evidence="1 2" key="1">
    <citation type="submission" date="2015-11" db="EMBL/GenBank/DDBJ databases">
        <title>Exploring the genomic traits of fungus-feeding bacterial genus Collimonas.</title>
        <authorList>
            <person name="Song C."/>
            <person name="Schmidt R."/>
            <person name="de Jager V."/>
            <person name="Krzyzanowska D."/>
            <person name="Jongedijk E."/>
            <person name="Cankar K."/>
            <person name="Beekwilder J."/>
            <person name="van Veen A."/>
            <person name="de Boer W."/>
            <person name="van Veen J.A."/>
            <person name="Garbeva P."/>
        </authorList>
    </citation>
    <scope>NUCLEOTIDE SEQUENCE [LARGE SCALE GENOMIC DNA]</scope>
    <source>
        <strain evidence="1 2">Ter91</strain>
    </source>
</reference>
<gene>
    <name evidence="1" type="ORF">CPter91_4651</name>
</gene>
<proteinExistence type="predicted"/>
<protein>
    <recommendedName>
        <fullName evidence="3">DUF2946 family protein</fullName>
    </recommendedName>
</protein>
<dbReference type="EMBL" id="CP013234">
    <property type="protein sequence ID" value="AMP06950.1"/>
    <property type="molecule type" value="Genomic_DNA"/>
</dbReference>
<dbReference type="Proteomes" id="UP000074561">
    <property type="component" value="Chromosome"/>
</dbReference>
<dbReference type="PATRIC" id="fig|279113.9.peg.4606"/>
<accession>A0A127QA55</accession>